<dbReference type="RefSeq" id="WP_089479033.1">
    <property type="nucleotide sequence ID" value="NZ_MUGS01000011.1"/>
</dbReference>
<keyword evidence="2" id="KW-1185">Reference proteome</keyword>
<organism evidence="1 2">
    <name type="scientific">Flavobacterium araucananum</name>
    <dbReference type="NCBI Taxonomy" id="946678"/>
    <lineage>
        <taxon>Bacteria</taxon>
        <taxon>Pseudomonadati</taxon>
        <taxon>Bacteroidota</taxon>
        <taxon>Flavobacteriia</taxon>
        <taxon>Flavobacteriales</taxon>
        <taxon>Flavobacteriaceae</taxon>
        <taxon>Flavobacterium</taxon>
    </lineage>
</organism>
<protein>
    <submittedName>
        <fullName evidence="1">Uncharacterized protein</fullName>
    </submittedName>
</protein>
<dbReference type="Proteomes" id="UP000214684">
    <property type="component" value="Unassembled WGS sequence"/>
</dbReference>
<dbReference type="EMBL" id="MUGS01000011">
    <property type="protein sequence ID" value="OXG07327.1"/>
    <property type="molecule type" value="Genomic_DNA"/>
</dbReference>
<sequence>METNEIKTLENLRKVTAQYFNTLSPTNNNTGDHIAQIKFVNYYELGCTFTSILKLCILALDHEAHKISKTDYNASINVSLVLEKALQLFPMDQFEFLSDIIEKLVTDSQNISK</sequence>
<evidence type="ECO:0000313" key="2">
    <source>
        <dbReference type="Proteomes" id="UP000214684"/>
    </source>
</evidence>
<evidence type="ECO:0000313" key="1">
    <source>
        <dbReference type="EMBL" id="OXG07327.1"/>
    </source>
</evidence>
<reference evidence="1 2" key="1">
    <citation type="submission" date="2016-11" db="EMBL/GenBank/DDBJ databases">
        <title>Whole genomes of Flavobacteriaceae.</title>
        <authorList>
            <person name="Stine C."/>
            <person name="Li C."/>
            <person name="Tadesse D."/>
        </authorList>
    </citation>
    <scope>NUCLEOTIDE SEQUENCE [LARGE SCALE GENOMIC DNA]</scope>
    <source>
        <strain evidence="1 2">DSM 24704</strain>
    </source>
</reference>
<dbReference type="OrthoDB" id="1446962at2"/>
<dbReference type="AlphaFoldDB" id="A0A227PBM5"/>
<proteinExistence type="predicted"/>
<gene>
    <name evidence="1" type="ORF">B0A64_08190</name>
</gene>
<comment type="caution">
    <text evidence="1">The sequence shown here is derived from an EMBL/GenBank/DDBJ whole genome shotgun (WGS) entry which is preliminary data.</text>
</comment>
<accession>A0A227PBM5</accession>
<name>A0A227PBM5_9FLAO</name>